<evidence type="ECO:0000313" key="2">
    <source>
        <dbReference type="Proteomes" id="UP000663879"/>
    </source>
</evidence>
<protein>
    <submittedName>
        <fullName evidence="1">Uncharacterized protein</fullName>
    </submittedName>
</protein>
<dbReference type="EMBL" id="CAJNOC010008449">
    <property type="protein sequence ID" value="CAF1115739.1"/>
    <property type="molecule type" value="Genomic_DNA"/>
</dbReference>
<keyword evidence="2" id="KW-1185">Reference proteome</keyword>
<name>A0A814Q8B3_9BILA</name>
<reference evidence="1" key="1">
    <citation type="submission" date="2021-02" db="EMBL/GenBank/DDBJ databases">
        <authorList>
            <person name="Nowell W R."/>
        </authorList>
    </citation>
    <scope>NUCLEOTIDE SEQUENCE</scope>
    <source>
        <strain evidence="1">Ploen Becks lab</strain>
    </source>
</reference>
<organism evidence="1 2">
    <name type="scientific">Brachionus calyciflorus</name>
    <dbReference type="NCBI Taxonomy" id="104777"/>
    <lineage>
        <taxon>Eukaryota</taxon>
        <taxon>Metazoa</taxon>
        <taxon>Spiralia</taxon>
        <taxon>Gnathifera</taxon>
        <taxon>Rotifera</taxon>
        <taxon>Eurotatoria</taxon>
        <taxon>Monogononta</taxon>
        <taxon>Pseudotrocha</taxon>
        <taxon>Ploima</taxon>
        <taxon>Brachionidae</taxon>
        <taxon>Brachionus</taxon>
    </lineage>
</organism>
<evidence type="ECO:0000313" key="1">
    <source>
        <dbReference type="EMBL" id="CAF1115739.1"/>
    </source>
</evidence>
<dbReference type="AlphaFoldDB" id="A0A814Q8B3"/>
<comment type="caution">
    <text evidence="1">The sequence shown here is derived from an EMBL/GenBank/DDBJ whole genome shotgun (WGS) entry which is preliminary data.</text>
</comment>
<sequence>MNGKHYHDKLTEEEIQILIAKQQMKKADSNDLTKTAAGHYKEMENKLLEAKIPARIIALNMPAFKLMSSGLQKIRSKIVPATPKDFDDLEINGD</sequence>
<accession>A0A814Q8B3</accession>
<dbReference type="Proteomes" id="UP000663879">
    <property type="component" value="Unassembled WGS sequence"/>
</dbReference>
<proteinExistence type="predicted"/>
<gene>
    <name evidence="1" type="ORF">OXX778_LOCUS21823</name>
</gene>